<dbReference type="Proteomes" id="UP000586254">
    <property type="component" value="Unassembled WGS sequence"/>
</dbReference>
<proteinExistence type="predicted"/>
<sequence>MEAKEIKVRMDDLLQNSGLNVRSRETGEANAGPGGLRLYEEALVGVAAADDPLFRRFREPGVVGPTTSCQRTGCPEPGALCRFFWPIPRRCGCPTAQIRPCRARSGSSAASRASSSSRIFSVKP</sequence>
<accession>A0A853JKF6</accession>
<dbReference type="RefSeq" id="WP_180492797.1">
    <property type="nucleotide sequence ID" value="NZ_JACCKS010000002.1"/>
</dbReference>
<feature type="compositionally biased region" description="Low complexity" evidence="1">
    <location>
        <begin position="103"/>
        <end position="118"/>
    </location>
</feature>
<protein>
    <submittedName>
        <fullName evidence="2">Uncharacterized protein</fullName>
    </submittedName>
</protein>
<organism evidence="2 3">
    <name type="scientific">Eubacterium callanderi</name>
    <dbReference type="NCBI Taxonomy" id="53442"/>
    <lineage>
        <taxon>Bacteria</taxon>
        <taxon>Bacillati</taxon>
        <taxon>Bacillota</taxon>
        <taxon>Clostridia</taxon>
        <taxon>Eubacteriales</taxon>
        <taxon>Eubacteriaceae</taxon>
        <taxon>Eubacterium</taxon>
    </lineage>
</organism>
<dbReference type="EMBL" id="JACCKS010000002">
    <property type="protein sequence ID" value="NZA36899.1"/>
    <property type="molecule type" value="Genomic_DNA"/>
</dbReference>
<evidence type="ECO:0000256" key="1">
    <source>
        <dbReference type="SAM" id="MobiDB-lite"/>
    </source>
</evidence>
<feature type="region of interest" description="Disordered" evidence="1">
    <location>
        <begin position="103"/>
        <end position="124"/>
    </location>
</feature>
<dbReference type="AlphaFoldDB" id="A0A853JKF6"/>
<evidence type="ECO:0000313" key="3">
    <source>
        <dbReference type="Proteomes" id="UP000586254"/>
    </source>
</evidence>
<reference evidence="2 3" key="1">
    <citation type="submission" date="2020-07" db="EMBL/GenBank/DDBJ databases">
        <title>Organ Donor 1.</title>
        <authorList>
            <person name="Marsh A.J."/>
            <person name="Azcarate-Peril M.A."/>
        </authorList>
    </citation>
    <scope>NUCLEOTIDE SEQUENCE [LARGE SCALE GENOMIC DNA]</scope>
    <source>
        <strain evidence="2 3">AMC0717</strain>
    </source>
</reference>
<evidence type="ECO:0000313" key="2">
    <source>
        <dbReference type="EMBL" id="NZA36899.1"/>
    </source>
</evidence>
<comment type="caution">
    <text evidence="2">The sequence shown here is derived from an EMBL/GenBank/DDBJ whole genome shotgun (WGS) entry which is preliminary data.</text>
</comment>
<name>A0A853JKF6_9FIRM</name>
<gene>
    <name evidence="2" type="ORF">H0N91_01785</name>
</gene>